<dbReference type="InterPro" id="IPR058031">
    <property type="entry name" value="AAA_lid_NorR"/>
</dbReference>
<dbReference type="InterPro" id="IPR001610">
    <property type="entry name" value="PAC"/>
</dbReference>
<dbReference type="Pfam" id="PF13426">
    <property type="entry name" value="PAS_9"/>
    <property type="match status" value="1"/>
</dbReference>
<dbReference type="Gene3D" id="1.10.8.60">
    <property type="match status" value="1"/>
</dbReference>
<keyword evidence="4" id="KW-0804">Transcription</keyword>
<dbReference type="Pfam" id="PF25601">
    <property type="entry name" value="AAA_lid_14"/>
    <property type="match status" value="1"/>
</dbReference>
<dbReference type="InterPro" id="IPR000014">
    <property type="entry name" value="PAS"/>
</dbReference>
<dbReference type="CDD" id="cd00130">
    <property type="entry name" value="PAS"/>
    <property type="match status" value="1"/>
</dbReference>
<dbReference type="PANTHER" id="PTHR32071">
    <property type="entry name" value="TRANSCRIPTIONAL REGULATORY PROTEIN"/>
    <property type="match status" value="1"/>
</dbReference>
<dbReference type="InterPro" id="IPR002078">
    <property type="entry name" value="Sigma_54_int"/>
</dbReference>
<dbReference type="RefSeq" id="WP_092116865.1">
    <property type="nucleotide sequence ID" value="NZ_FMXO01000002.1"/>
</dbReference>
<evidence type="ECO:0000259" key="7">
    <source>
        <dbReference type="PROSITE" id="PS50113"/>
    </source>
</evidence>
<keyword evidence="1" id="KW-0547">Nucleotide-binding</keyword>
<name>A0A1G6AMF2_9BACT</name>
<accession>A0A1G6AMF2</accession>
<sequence>MQLRTYGDDEDCLDSQDTKYFPFDAHWSKIVDVMQEGLLLVDTNGTIRMVNKALEEITGYSREELVDLSCTIFNCDACMRVRSDAQSAWCKLFEKGKIVRRKCHVMRKDGTYVTVLKTASVLFADDGTPLGAVETLTDITELDRKENELQQLSRLLDENTIFHGMVGRSAKMHKIFKLIEKAAQSDAPVFICGESGTGKELVARAIHDLGPRSDEPFVQFNCAALNEALLESELFGHVKGAFTGAFRHRQGRFEAAHGGDIFLDEIGDLPMSVQVKLLRVLETKTFERVGENRQLSVDVRIITATNKILPELIYSGEFREDLFYRINVVPIHLPALRERKEDIPLLADYFVQRLRCKSEKDIKGLSPRTLRMFMDYSWPGNVRELKSSLEYAFVLADSGHIEPEHLPATLQAPEFQAATPVQGIAQEDDQKKQLIQALRQSGGNKSEAARILGINRVTVLNRMRKYGIDLKKVIHH</sequence>
<dbReference type="Gene3D" id="1.10.10.60">
    <property type="entry name" value="Homeodomain-like"/>
    <property type="match status" value="1"/>
</dbReference>
<keyword evidence="3" id="KW-0805">Transcription regulation</keyword>
<evidence type="ECO:0000256" key="1">
    <source>
        <dbReference type="ARBA" id="ARBA00022741"/>
    </source>
</evidence>
<reference evidence="8 9" key="1">
    <citation type="submission" date="2016-10" db="EMBL/GenBank/DDBJ databases">
        <authorList>
            <person name="de Groot N.N."/>
        </authorList>
    </citation>
    <scope>NUCLEOTIDE SEQUENCE [LARGE SCALE GENOMIC DNA]</scope>
    <source>
        <strain evidence="8 9">ASO4-2</strain>
    </source>
</reference>
<dbReference type="GO" id="GO:0006355">
    <property type="term" value="P:regulation of DNA-templated transcription"/>
    <property type="evidence" value="ECO:0007669"/>
    <property type="project" value="InterPro"/>
</dbReference>
<dbReference type="GO" id="GO:0005524">
    <property type="term" value="F:ATP binding"/>
    <property type="evidence" value="ECO:0007669"/>
    <property type="project" value="UniProtKB-KW"/>
</dbReference>
<dbReference type="SMART" id="SM00091">
    <property type="entry name" value="PAS"/>
    <property type="match status" value="1"/>
</dbReference>
<dbReference type="PROSITE" id="PS50113">
    <property type="entry name" value="PAC"/>
    <property type="match status" value="1"/>
</dbReference>
<organism evidence="8 9">
    <name type="scientific">Desulfonatronum thiosulfatophilum</name>
    <dbReference type="NCBI Taxonomy" id="617002"/>
    <lineage>
        <taxon>Bacteria</taxon>
        <taxon>Pseudomonadati</taxon>
        <taxon>Thermodesulfobacteriota</taxon>
        <taxon>Desulfovibrionia</taxon>
        <taxon>Desulfovibrionales</taxon>
        <taxon>Desulfonatronaceae</taxon>
        <taxon>Desulfonatronum</taxon>
    </lineage>
</organism>
<evidence type="ECO:0000313" key="8">
    <source>
        <dbReference type="EMBL" id="SDB09576.1"/>
    </source>
</evidence>
<feature type="domain" description="Sigma-54 factor interaction" evidence="5">
    <location>
        <begin position="165"/>
        <end position="394"/>
    </location>
</feature>
<dbReference type="InterPro" id="IPR003593">
    <property type="entry name" value="AAA+_ATPase"/>
</dbReference>
<dbReference type="CDD" id="cd00009">
    <property type="entry name" value="AAA"/>
    <property type="match status" value="1"/>
</dbReference>
<dbReference type="PROSITE" id="PS00675">
    <property type="entry name" value="SIGMA54_INTERACT_1"/>
    <property type="match status" value="1"/>
</dbReference>
<keyword evidence="2" id="KW-0067">ATP-binding</keyword>
<dbReference type="OrthoDB" id="9763792at2"/>
<dbReference type="GO" id="GO:0043565">
    <property type="term" value="F:sequence-specific DNA binding"/>
    <property type="evidence" value="ECO:0007669"/>
    <property type="project" value="InterPro"/>
</dbReference>
<dbReference type="InterPro" id="IPR000700">
    <property type="entry name" value="PAS-assoc_C"/>
</dbReference>
<dbReference type="Pfam" id="PF00158">
    <property type="entry name" value="Sigma54_activat"/>
    <property type="match status" value="1"/>
</dbReference>
<dbReference type="SMART" id="SM00086">
    <property type="entry name" value="PAC"/>
    <property type="match status" value="1"/>
</dbReference>
<dbReference type="SUPFAM" id="SSF52540">
    <property type="entry name" value="P-loop containing nucleoside triphosphate hydrolases"/>
    <property type="match status" value="1"/>
</dbReference>
<dbReference type="InterPro" id="IPR035965">
    <property type="entry name" value="PAS-like_dom_sf"/>
</dbReference>
<evidence type="ECO:0000256" key="2">
    <source>
        <dbReference type="ARBA" id="ARBA00022840"/>
    </source>
</evidence>
<evidence type="ECO:0000256" key="4">
    <source>
        <dbReference type="ARBA" id="ARBA00023163"/>
    </source>
</evidence>
<dbReference type="InterPro" id="IPR009057">
    <property type="entry name" value="Homeodomain-like_sf"/>
</dbReference>
<keyword evidence="9" id="KW-1185">Reference proteome</keyword>
<dbReference type="PROSITE" id="PS50112">
    <property type="entry name" value="PAS"/>
    <property type="match status" value="1"/>
</dbReference>
<dbReference type="SUPFAM" id="SSF55785">
    <property type="entry name" value="PYP-like sensor domain (PAS domain)"/>
    <property type="match status" value="1"/>
</dbReference>
<dbReference type="Gene3D" id="3.40.50.300">
    <property type="entry name" value="P-loop containing nucleotide triphosphate hydrolases"/>
    <property type="match status" value="1"/>
</dbReference>
<evidence type="ECO:0000256" key="3">
    <source>
        <dbReference type="ARBA" id="ARBA00023015"/>
    </source>
</evidence>
<feature type="domain" description="PAC" evidence="7">
    <location>
        <begin position="99"/>
        <end position="151"/>
    </location>
</feature>
<dbReference type="STRING" id="617002.SAMN05660653_00493"/>
<dbReference type="InterPro" id="IPR027417">
    <property type="entry name" value="P-loop_NTPase"/>
</dbReference>
<evidence type="ECO:0000313" key="9">
    <source>
        <dbReference type="Proteomes" id="UP000198771"/>
    </source>
</evidence>
<dbReference type="InterPro" id="IPR002197">
    <property type="entry name" value="HTH_Fis"/>
</dbReference>
<feature type="domain" description="PAS" evidence="6">
    <location>
        <begin position="23"/>
        <end position="67"/>
    </location>
</feature>
<proteinExistence type="predicted"/>
<dbReference type="Gene3D" id="3.30.450.20">
    <property type="entry name" value="PAS domain"/>
    <property type="match status" value="1"/>
</dbReference>
<dbReference type="SUPFAM" id="SSF46689">
    <property type="entry name" value="Homeodomain-like"/>
    <property type="match status" value="1"/>
</dbReference>
<gene>
    <name evidence="8" type="ORF">SAMN05660653_00493</name>
</gene>
<dbReference type="InterPro" id="IPR025662">
    <property type="entry name" value="Sigma_54_int_dom_ATP-bd_1"/>
</dbReference>
<dbReference type="NCBIfam" id="TIGR00229">
    <property type="entry name" value="sensory_box"/>
    <property type="match status" value="1"/>
</dbReference>
<protein>
    <submittedName>
        <fullName evidence="8">PAS domain S-box-containing protein</fullName>
    </submittedName>
</protein>
<evidence type="ECO:0000259" key="6">
    <source>
        <dbReference type="PROSITE" id="PS50112"/>
    </source>
</evidence>
<dbReference type="AlphaFoldDB" id="A0A1G6AMF2"/>
<dbReference type="FunFam" id="3.40.50.300:FF:000006">
    <property type="entry name" value="DNA-binding transcriptional regulator NtrC"/>
    <property type="match status" value="1"/>
</dbReference>
<dbReference type="PRINTS" id="PR01590">
    <property type="entry name" value="HTHFIS"/>
</dbReference>
<dbReference type="EMBL" id="FMXO01000002">
    <property type="protein sequence ID" value="SDB09576.1"/>
    <property type="molecule type" value="Genomic_DNA"/>
</dbReference>
<evidence type="ECO:0000259" key="5">
    <source>
        <dbReference type="PROSITE" id="PS50045"/>
    </source>
</evidence>
<dbReference type="SMART" id="SM00382">
    <property type="entry name" value="AAA"/>
    <property type="match status" value="1"/>
</dbReference>
<dbReference type="PROSITE" id="PS50045">
    <property type="entry name" value="SIGMA54_INTERACT_4"/>
    <property type="match status" value="1"/>
</dbReference>
<dbReference type="Pfam" id="PF02954">
    <property type="entry name" value="HTH_8"/>
    <property type="match status" value="1"/>
</dbReference>
<dbReference type="Proteomes" id="UP000198771">
    <property type="component" value="Unassembled WGS sequence"/>
</dbReference>